<dbReference type="EMBL" id="UOGI01000138">
    <property type="protein sequence ID" value="VAX32381.1"/>
    <property type="molecule type" value="Genomic_DNA"/>
</dbReference>
<dbReference type="AlphaFoldDB" id="A0A3B1D0M3"/>
<keyword evidence="1" id="KW-1133">Transmembrane helix</keyword>
<evidence type="ECO:0000259" key="2">
    <source>
        <dbReference type="Pfam" id="PF00882"/>
    </source>
</evidence>
<accession>A0A3B1D0M3</accession>
<keyword evidence="1" id="KW-0472">Membrane</keyword>
<dbReference type="InterPro" id="IPR029002">
    <property type="entry name" value="PLPC/GPLD1"/>
</dbReference>
<sequence length="613" mass="69355">MPKYGIHHIVLKEAVPELYALGNNPATSAADTIQAETPSALTGSIGPDLFFWGPDYEIVDKLYKLYRNIEEVVEIYNRIVEPIREIKDAVVEPVEDLVETLAPNTVELIRRLLREIEETSLLFKSAVGTGLFAGVLEGGNLLTDAAGVGSLSRQFFQMFVPDLQQNKNEKQWYWFDMLHYRRTGKFAWNLVHGARSERQKAFAFGYLSHIATDVTGHAYVNQIVGTAYRLNVHRHVTAENFQDTWKYAGYYNGESINQTLFARLGLPENLPSDIGDLLHNAFKGTYKDFDHPKKLQGDGFYTREQIDTTYEVFYKVLKLMENMAVERPEEPFSGVADILADALDSFSPPPSPPASSSMCSLEDIFSFGLTSSSRECYEEFFEEVATWLNYLGELIVWSLETLGNLIDLLMTLLLSLPISVLLAILYGIQLLCYQIYRSARMVLSTNGFVMPEPDELDSSIARNLITLFPACAVNFKTFPSTGRPFRNNLVCPVPAAEQPATAAAFHPKRIESTPDCFINEEPFSERNLGMYAHNANSPEQTRSLHRDYLSIGNSRDFTVWMIRHANDSDITATIRNMLYADWNLDGDRGYGYRTWRGNVPDDEPFAVEGEEYL</sequence>
<evidence type="ECO:0000313" key="3">
    <source>
        <dbReference type="EMBL" id="VAX32381.1"/>
    </source>
</evidence>
<gene>
    <name evidence="3" type="ORF">MNBD_NITROSPIRAE03-133</name>
</gene>
<keyword evidence="1" id="KW-0812">Transmembrane</keyword>
<protein>
    <recommendedName>
        <fullName evidence="2">Phospholipase C/D domain-containing protein</fullName>
    </recommendedName>
</protein>
<feature type="domain" description="Phospholipase C/D" evidence="2">
    <location>
        <begin position="160"/>
        <end position="251"/>
    </location>
</feature>
<dbReference type="Pfam" id="PF00882">
    <property type="entry name" value="Zn_dep_PLPC"/>
    <property type="match status" value="1"/>
</dbReference>
<reference evidence="3" key="1">
    <citation type="submission" date="2018-06" db="EMBL/GenBank/DDBJ databases">
        <authorList>
            <person name="Zhirakovskaya E."/>
        </authorList>
    </citation>
    <scope>NUCLEOTIDE SEQUENCE</scope>
</reference>
<name>A0A3B1D0M3_9ZZZZ</name>
<proteinExistence type="predicted"/>
<organism evidence="3">
    <name type="scientific">hydrothermal vent metagenome</name>
    <dbReference type="NCBI Taxonomy" id="652676"/>
    <lineage>
        <taxon>unclassified sequences</taxon>
        <taxon>metagenomes</taxon>
        <taxon>ecological metagenomes</taxon>
    </lineage>
</organism>
<feature type="transmembrane region" description="Helical" evidence="1">
    <location>
        <begin position="408"/>
        <end position="433"/>
    </location>
</feature>
<evidence type="ECO:0000256" key="1">
    <source>
        <dbReference type="SAM" id="Phobius"/>
    </source>
</evidence>